<dbReference type="InterPro" id="IPR016181">
    <property type="entry name" value="Acyl_CoA_acyltransferase"/>
</dbReference>
<name>A0ABR8XMQ5_9BACL</name>
<dbReference type="RefSeq" id="WP_191703790.1">
    <property type="nucleotide sequence ID" value="NZ_JACSPW010000007.1"/>
</dbReference>
<dbReference type="SUPFAM" id="SSF55729">
    <property type="entry name" value="Acyl-CoA N-acyltransferases (Nat)"/>
    <property type="match status" value="1"/>
</dbReference>
<dbReference type="CDD" id="cd04301">
    <property type="entry name" value="NAT_SF"/>
    <property type="match status" value="1"/>
</dbReference>
<sequence>MSIRILGYKDATQYKDLRLQAINDSPTSFCSSYEQEEIYTLQETEHNIRPQTDQFTLGAFDGKQLIGMVTFKRETNAKLNHKGRVMEMYVSPDMRNKGIGRAMLEELLRLLKESEGLEQLYLSVESTNIQVLELCKSLEFNQYATEKRAIKIDGNYYDELWMVKNL</sequence>
<dbReference type="PANTHER" id="PTHR43072:SF60">
    <property type="entry name" value="L-2,4-DIAMINOBUTYRIC ACID ACETYLTRANSFERASE"/>
    <property type="match status" value="1"/>
</dbReference>
<gene>
    <name evidence="2" type="ORF">H9632_09070</name>
</gene>
<protein>
    <submittedName>
        <fullName evidence="2">GNAT family N-acetyltransferase</fullName>
    </submittedName>
</protein>
<keyword evidence="3" id="KW-1185">Reference proteome</keyword>
<dbReference type="PANTHER" id="PTHR43072">
    <property type="entry name" value="N-ACETYLTRANSFERASE"/>
    <property type="match status" value="1"/>
</dbReference>
<dbReference type="Pfam" id="PF13420">
    <property type="entry name" value="Acetyltransf_4"/>
    <property type="match status" value="1"/>
</dbReference>
<dbReference type="PROSITE" id="PS51186">
    <property type="entry name" value="GNAT"/>
    <property type="match status" value="1"/>
</dbReference>
<proteinExistence type="predicted"/>
<evidence type="ECO:0000313" key="3">
    <source>
        <dbReference type="Proteomes" id="UP000600565"/>
    </source>
</evidence>
<reference evidence="2 3" key="1">
    <citation type="submission" date="2020-08" db="EMBL/GenBank/DDBJ databases">
        <title>A Genomic Blueprint of the Chicken Gut Microbiome.</title>
        <authorList>
            <person name="Gilroy R."/>
            <person name="Ravi A."/>
            <person name="Getino M."/>
            <person name="Pursley I."/>
            <person name="Horton D.L."/>
            <person name="Alikhan N.-F."/>
            <person name="Baker D."/>
            <person name="Gharbi K."/>
            <person name="Hall N."/>
            <person name="Watson M."/>
            <person name="Adriaenssens E.M."/>
            <person name="Foster-Nyarko E."/>
            <person name="Jarju S."/>
            <person name="Secka A."/>
            <person name="Antonio M."/>
            <person name="Oren A."/>
            <person name="Chaudhuri R."/>
            <person name="La Ragione R.M."/>
            <person name="Hildebrand F."/>
            <person name="Pallen M.J."/>
        </authorList>
    </citation>
    <scope>NUCLEOTIDE SEQUENCE [LARGE SCALE GENOMIC DNA]</scope>
    <source>
        <strain evidence="2 3">Sa1YVA6</strain>
    </source>
</reference>
<evidence type="ECO:0000259" key="1">
    <source>
        <dbReference type="PROSITE" id="PS51186"/>
    </source>
</evidence>
<evidence type="ECO:0000313" key="2">
    <source>
        <dbReference type="EMBL" id="MBD8033218.1"/>
    </source>
</evidence>
<accession>A0ABR8XMQ5</accession>
<dbReference type="InterPro" id="IPR000182">
    <property type="entry name" value="GNAT_dom"/>
</dbReference>
<organism evidence="2 3">
    <name type="scientific">Solibacillus merdavium</name>
    <dbReference type="NCBI Taxonomy" id="2762218"/>
    <lineage>
        <taxon>Bacteria</taxon>
        <taxon>Bacillati</taxon>
        <taxon>Bacillota</taxon>
        <taxon>Bacilli</taxon>
        <taxon>Bacillales</taxon>
        <taxon>Caryophanaceae</taxon>
        <taxon>Solibacillus</taxon>
    </lineage>
</organism>
<dbReference type="EMBL" id="JACSPW010000007">
    <property type="protein sequence ID" value="MBD8033218.1"/>
    <property type="molecule type" value="Genomic_DNA"/>
</dbReference>
<dbReference type="Gene3D" id="3.40.630.30">
    <property type="match status" value="1"/>
</dbReference>
<dbReference type="Proteomes" id="UP000600565">
    <property type="component" value="Unassembled WGS sequence"/>
</dbReference>
<comment type="caution">
    <text evidence="2">The sequence shown here is derived from an EMBL/GenBank/DDBJ whole genome shotgun (WGS) entry which is preliminary data.</text>
</comment>
<feature type="domain" description="N-acetyltransferase" evidence="1">
    <location>
        <begin position="1"/>
        <end position="166"/>
    </location>
</feature>